<feature type="domain" description="Ketoreductase" evidence="2">
    <location>
        <begin position="6"/>
        <end position="193"/>
    </location>
</feature>
<dbReference type="InterPro" id="IPR002347">
    <property type="entry name" value="SDR_fam"/>
</dbReference>
<gene>
    <name evidence="3" type="ORF">FAK_40090</name>
</gene>
<dbReference type="RefSeq" id="WP_338603508.1">
    <property type="nucleotide sequence ID" value="NZ_AP028679.1"/>
</dbReference>
<dbReference type="CDD" id="cd05233">
    <property type="entry name" value="SDR_c"/>
    <property type="match status" value="1"/>
</dbReference>
<dbReference type="InterPro" id="IPR020904">
    <property type="entry name" value="Sc_DH/Rdtase_CS"/>
</dbReference>
<dbReference type="EMBL" id="AP028679">
    <property type="protein sequence ID" value="BEQ16943.1"/>
    <property type="molecule type" value="Genomic_DNA"/>
</dbReference>
<dbReference type="InterPro" id="IPR057326">
    <property type="entry name" value="KR_dom"/>
</dbReference>
<dbReference type="PRINTS" id="PR00081">
    <property type="entry name" value="GDHRDH"/>
</dbReference>
<evidence type="ECO:0000259" key="2">
    <source>
        <dbReference type="SMART" id="SM00822"/>
    </source>
</evidence>
<evidence type="ECO:0000256" key="1">
    <source>
        <dbReference type="ARBA" id="ARBA00006484"/>
    </source>
</evidence>
<evidence type="ECO:0000313" key="4">
    <source>
        <dbReference type="Proteomes" id="UP001366166"/>
    </source>
</evidence>
<dbReference type="InterPro" id="IPR036291">
    <property type="entry name" value="NAD(P)-bd_dom_sf"/>
</dbReference>
<dbReference type="AlphaFoldDB" id="A0AAU9EIR5"/>
<dbReference type="GO" id="GO:0030497">
    <property type="term" value="P:fatty acid elongation"/>
    <property type="evidence" value="ECO:0007669"/>
    <property type="project" value="TreeGrafter"/>
</dbReference>
<dbReference type="GO" id="GO:0016616">
    <property type="term" value="F:oxidoreductase activity, acting on the CH-OH group of donors, NAD or NADP as acceptor"/>
    <property type="evidence" value="ECO:0007669"/>
    <property type="project" value="TreeGrafter"/>
</dbReference>
<sequence>MSDNREVVLISGAASNIGLACAQRFARDHFVVLADLGDAGQQAQAIGGNALALQGDVTNPDDCAQWVAQARNEGPLKAVVHSAGITKPAKPIEQTSLEEWESVIRVNLTGAFNMCRAAIPALREYGPGAAMVLVSSRASKTGFAALGANSGATKAHYCASKAGVNSLTKSLAVELAVEGIRVNCVAPGPMEGTMIPQAQWGTLAAKVPLGRLGKPEEIAEAAYFLCSPKAAFITGHILDVNGGTLMD</sequence>
<dbReference type="KEGG" id="dmp:FAK_40090"/>
<reference evidence="4" key="1">
    <citation type="journal article" date="2023" name="Arch. Microbiol.">
        <title>Desulfoferula mesophilus gen. nov. sp. nov., a mesophilic sulfate-reducing bacterium isolated from a brackish lake sediment.</title>
        <authorList>
            <person name="Watanabe T."/>
            <person name="Yabe T."/>
            <person name="Tsuji J.M."/>
            <person name="Fukui M."/>
        </authorList>
    </citation>
    <scope>NUCLEOTIDE SEQUENCE [LARGE SCALE GENOMIC DNA]</scope>
    <source>
        <strain evidence="4">12FAK</strain>
    </source>
</reference>
<dbReference type="PANTHER" id="PTHR42760:SF40">
    <property type="entry name" value="3-OXOACYL-[ACYL-CARRIER-PROTEIN] REDUCTASE, CHLOROPLASTIC"/>
    <property type="match status" value="1"/>
</dbReference>
<dbReference type="Pfam" id="PF13561">
    <property type="entry name" value="adh_short_C2"/>
    <property type="match status" value="1"/>
</dbReference>
<organism evidence="3 4">
    <name type="scientific">Desulfoferula mesophila</name>
    <dbReference type="NCBI Taxonomy" id="3058419"/>
    <lineage>
        <taxon>Bacteria</taxon>
        <taxon>Pseudomonadati</taxon>
        <taxon>Thermodesulfobacteriota</taxon>
        <taxon>Desulfarculia</taxon>
        <taxon>Desulfarculales</taxon>
        <taxon>Desulfarculaceae</taxon>
        <taxon>Desulfoferula</taxon>
    </lineage>
</organism>
<dbReference type="Proteomes" id="UP001366166">
    <property type="component" value="Chromosome"/>
</dbReference>
<dbReference type="SMART" id="SM00822">
    <property type="entry name" value="PKS_KR"/>
    <property type="match status" value="1"/>
</dbReference>
<protein>
    <submittedName>
        <fullName evidence="3">3-oxoacyl-ACP reductase</fullName>
    </submittedName>
</protein>
<proteinExistence type="inferred from homology"/>
<comment type="similarity">
    <text evidence="1">Belongs to the short-chain dehydrogenases/reductases (SDR) family.</text>
</comment>
<dbReference type="PROSITE" id="PS51257">
    <property type="entry name" value="PROKAR_LIPOPROTEIN"/>
    <property type="match status" value="1"/>
</dbReference>
<dbReference type="SUPFAM" id="SSF51735">
    <property type="entry name" value="NAD(P)-binding Rossmann-fold domains"/>
    <property type="match status" value="1"/>
</dbReference>
<name>A0AAU9EIR5_9BACT</name>
<dbReference type="PRINTS" id="PR00080">
    <property type="entry name" value="SDRFAMILY"/>
</dbReference>
<dbReference type="PROSITE" id="PS00061">
    <property type="entry name" value="ADH_SHORT"/>
    <property type="match status" value="1"/>
</dbReference>
<dbReference type="PANTHER" id="PTHR42760">
    <property type="entry name" value="SHORT-CHAIN DEHYDROGENASES/REDUCTASES FAMILY MEMBER"/>
    <property type="match status" value="1"/>
</dbReference>
<accession>A0AAU9EIR5</accession>
<dbReference type="Gene3D" id="3.40.50.720">
    <property type="entry name" value="NAD(P)-binding Rossmann-like Domain"/>
    <property type="match status" value="1"/>
</dbReference>
<evidence type="ECO:0000313" key="3">
    <source>
        <dbReference type="EMBL" id="BEQ16943.1"/>
    </source>
</evidence>
<keyword evidence="4" id="KW-1185">Reference proteome</keyword>
<dbReference type="FunFam" id="3.40.50.720:FF:000084">
    <property type="entry name" value="Short-chain dehydrogenase reductase"/>
    <property type="match status" value="1"/>
</dbReference>